<dbReference type="OrthoDB" id="2157530at2759"/>
<dbReference type="Proteomes" id="UP000770015">
    <property type="component" value="Unassembled WGS sequence"/>
</dbReference>
<dbReference type="InterPro" id="IPR052895">
    <property type="entry name" value="HetReg/Transcr_Mod"/>
</dbReference>
<feature type="domain" description="Heterokaryon incompatibility" evidence="1">
    <location>
        <begin position="48"/>
        <end position="258"/>
    </location>
</feature>
<dbReference type="Pfam" id="PF06985">
    <property type="entry name" value="HET"/>
    <property type="match status" value="1"/>
</dbReference>
<keyword evidence="3" id="KW-1185">Reference proteome</keyword>
<dbReference type="InterPro" id="IPR010730">
    <property type="entry name" value="HET"/>
</dbReference>
<sequence>MDIYQQLPIYPTDVALPVRFLQLFPAPSQDADIQCELCLSSLSGPDDFEALSYTWGSPENPVTIMVQSHPRQVTQNLAAALRRMRHVDKTRLLWVDALCINQADEAEKSLQVAQMRQVYTSKLTKQVNVWLGEGGSARVALGFFETLSKAEDYNTKYTADTMEIFPGLTDVERLRVFERLRDKLDQATDAGMTGEDFIANVATPAEKTFLTRSKKMAGLDDDPVKGIESLIDGYDAERAACDEFFARPWWSRTWILQEAIHDRKVSVYIGDLDPIPIDDLCRMAARYQRYINIRTGQLRNRAAGNSQESGTWFTEAATNFALWLFISGTARTTVDTILTLREKYAAEGEAAAAPLRELLLQLRNQLATDPRDKVYGLLGFSTNEYDIDPDYSRSKEELYIMLTRRMMRNVLYVLLWVESPGRKVEAGNLPSWVPDHSTPQTFKTITINQQWYKLSANKGFPSPEPATGEPHLSQGPDEKTLILRGIRVGHITEVFDVEISSELPSSTENTLRLFGYEAAGVRYNIEEADGTPGTTRTASWGPCHCLADDIIVVVPGSSMPLVLRRTTHGRGGHLFVGACWLVNSELQDVHHLEKDPGFSPIMYGSACASAREDDVELFRIQ</sequence>
<dbReference type="EMBL" id="JAGSXJ010000017">
    <property type="protein sequence ID" value="KAH6683620.1"/>
    <property type="molecule type" value="Genomic_DNA"/>
</dbReference>
<evidence type="ECO:0000313" key="2">
    <source>
        <dbReference type="EMBL" id="KAH6683620.1"/>
    </source>
</evidence>
<proteinExistence type="predicted"/>
<reference evidence="2" key="1">
    <citation type="journal article" date="2021" name="Nat. Commun.">
        <title>Genetic determinants of endophytism in the Arabidopsis root mycobiome.</title>
        <authorList>
            <person name="Mesny F."/>
            <person name="Miyauchi S."/>
            <person name="Thiergart T."/>
            <person name="Pickel B."/>
            <person name="Atanasova L."/>
            <person name="Karlsson M."/>
            <person name="Huettel B."/>
            <person name="Barry K.W."/>
            <person name="Haridas S."/>
            <person name="Chen C."/>
            <person name="Bauer D."/>
            <person name="Andreopoulos W."/>
            <person name="Pangilinan J."/>
            <person name="LaButti K."/>
            <person name="Riley R."/>
            <person name="Lipzen A."/>
            <person name="Clum A."/>
            <person name="Drula E."/>
            <person name="Henrissat B."/>
            <person name="Kohler A."/>
            <person name="Grigoriev I.V."/>
            <person name="Martin F.M."/>
            <person name="Hacquard S."/>
        </authorList>
    </citation>
    <scope>NUCLEOTIDE SEQUENCE</scope>
    <source>
        <strain evidence="2">MPI-SDFR-AT-0117</strain>
    </source>
</reference>
<dbReference type="PANTHER" id="PTHR24148">
    <property type="entry name" value="ANKYRIN REPEAT DOMAIN-CONTAINING PROTEIN 39 HOMOLOG-RELATED"/>
    <property type="match status" value="1"/>
</dbReference>
<dbReference type="PANTHER" id="PTHR24148:SF64">
    <property type="entry name" value="HETEROKARYON INCOMPATIBILITY DOMAIN-CONTAINING PROTEIN"/>
    <property type="match status" value="1"/>
</dbReference>
<gene>
    <name evidence="2" type="ORF">F5X68DRAFT_263023</name>
</gene>
<evidence type="ECO:0000259" key="1">
    <source>
        <dbReference type="Pfam" id="PF06985"/>
    </source>
</evidence>
<accession>A0A9P8V882</accession>
<name>A0A9P8V882_9PEZI</name>
<comment type="caution">
    <text evidence="2">The sequence shown here is derived from an EMBL/GenBank/DDBJ whole genome shotgun (WGS) entry which is preliminary data.</text>
</comment>
<evidence type="ECO:0000313" key="3">
    <source>
        <dbReference type="Proteomes" id="UP000770015"/>
    </source>
</evidence>
<protein>
    <submittedName>
        <fullName evidence="2">Heterokaryon incompatibility protein-domain-containing protein</fullName>
    </submittedName>
</protein>
<dbReference type="AlphaFoldDB" id="A0A9P8V882"/>
<organism evidence="2 3">
    <name type="scientific">Plectosphaerella plurivora</name>
    <dbReference type="NCBI Taxonomy" id="936078"/>
    <lineage>
        <taxon>Eukaryota</taxon>
        <taxon>Fungi</taxon>
        <taxon>Dikarya</taxon>
        <taxon>Ascomycota</taxon>
        <taxon>Pezizomycotina</taxon>
        <taxon>Sordariomycetes</taxon>
        <taxon>Hypocreomycetidae</taxon>
        <taxon>Glomerellales</taxon>
        <taxon>Plectosphaerellaceae</taxon>
        <taxon>Plectosphaerella</taxon>
    </lineage>
</organism>